<keyword evidence="1" id="KW-0408">Iron</keyword>
<dbReference type="EMBL" id="DRTT01000092">
    <property type="protein sequence ID" value="HHF98475.1"/>
    <property type="molecule type" value="Genomic_DNA"/>
</dbReference>
<feature type="domain" description="Ferrous iron transporter FeoA-like" evidence="2">
    <location>
        <begin position="2"/>
        <end position="75"/>
    </location>
</feature>
<dbReference type="Gene3D" id="2.30.30.90">
    <property type="match status" value="1"/>
</dbReference>
<gene>
    <name evidence="3" type="ORF">ENL39_03190</name>
</gene>
<evidence type="ECO:0000256" key="1">
    <source>
        <dbReference type="ARBA" id="ARBA00023004"/>
    </source>
</evidence>
<dbReference type="PANTHER" id="PTHR43151">
    <property type="entry name" value="FEOA FAMILY PROTEIN"/>
    <property type="match status" value="1"/>
</dbReference>
<comment type="caution">
    <text evidence="3">The sequence shown here is derived from an EMBL/GenBank/DDBJ whole genome shotgun (WGS) entry which is preliminary data.</text>
</comment>
<dbReference type="InterPro" id="IPR008988">
    <property type="entry name" value="Transcriptional_repressor_C"/>
</dbReference>
<reference evidence="3" key="1">
    <citation type="journal article" date="2020" name="mSystems">
        <title>Genome- and Community-Level Interaction Insights into Carbon Utilization and Element Cycling Functions of Hydrothermarchaeota in Hydrothermal Sediment.</title>
        <authorList>
            <person name="Zhou Z."/>
            <person name="Liu Y."/>
            <person name="Xu W."/>
            <person name="Pan J."/>
            <person name="Luo Z.H."/>
            <person name="Li M."/>
        </authorList>
    </citation>
    <scope>NUCLEOTIDE SEQUENCE [LARGE SCALE GENOMIC DNA]</scope>
    <source>
        <strain evidence="3">HyVt-92</strain>
    </source>
</reference>
<sequence length="75" mass="7660">MFTLLDLPAGEIAEVVAIGGGWGVQRNLAALGLVPGRKVRKITAQPIGGPVLVEIVGGGKVAIGRGMAAKVFLRK</sequence>
<proteinExistence type="predicted"/>
<dbReference type="AlphaFoldDB" id="A0A7V5LZD9"/>
<dbReference type="Proteomes" id="UP000886070">
    <property type="component" value="Unassembled WGS sequence"/>
</dbReference>
<dbReference type="SUPFAM" id="SSF50037">
    <property type="entry name" value="C-terminal domain of transcriptional repressors"/>
    <property type="match status" value="1"/>
</dbReference>
<dbReference type="Pfam" id="PF04023">
    <property type="entry name" value="FeoA"/>
    <property type="match status" value="1"/>
</dbReference>
<evidence type="ECO:0000259" key="2">
    <source>
        <dbReference type="SMART" id="SM00899"/>
    </source>
</evidence>
<name>A0A7V5LZD9_UNCAE</name>
<dbReference type="SMART" id="SM00899">
    <property type="entry name" value="FeoA"/>
    <property type="match status" value="1"/>
</dbReference>
<dbReference type="GO" id="GO:0046914">
    <property type="term" value="F:transition metal ion binding"/>
    <property type="evidence" value="ECO:0007669"/>
    <property type="project" value="InterPro"/>
</dbReference>
<dbReference type="PANTHER" id="PTHR43151:SF1">
    <property type="entry name" value="SSR2333 PROTEIN"/>
    <property type="match status" value="1"/>
</dbReference>
<organism evidence="3">
    <name type="scientific">Aerophobetes bacterium</name>
    <dbReference type="NCBI Taxonomy" id="2030807"/>
    <lineage>
        <taxon>Bacteria</taxon>
        <taxon>Candidatus Aerophobota</taxon>
    </lineage>
</organism>
<accession>A0A7V5LZD9</accession>
<dbReference type="InterPro" id="IPR053184">
    <property type="entry name" value="FeoA-like"/>
</dbReference>
<dbReference type="InterPro" id="IPR038157">
    <property type="entry name" value="FeoA_core_dom"/>
</dbReference>
<protein>
    <submittedName>
        <fullName evidence="3">Ferrous iron transport protein A</fullName>
    </submittedName>
</protein>
<evidence type="ECO:0000313" key="3">
    <source>
        <dbReference type="EMBL" id="HHF98475.1"/>
    </source>
</evidence>
<dbReference type="InterPro" id="IPR007167">
    <property type="entry name" value="Fe-transptr_FeoA-like"/>
</dbReference>